<accession>A0ABP8M2C5</accession>
<comment type="caution">
    <text evidence="2">The sequence shown here is derived from an EMBL/GenBank/DDBJ whole genome shotgun (WGS) entry which is preliminary data.</text>
</comment>
<keyword evidence="1" id="KW-0812">Transmembrane</keyword>
<keyword evidence="1" id="KW-0472">Membrane</keyword>
<gene>
    <name evidence="2" type="ORF">GCM10023091_31190</name>
</gene>
<proteinExistence type="predicted"/>
<organism evidence="2 3">
    <name type="scientific">Ravibacter arvi</name>
    <dbReference type="NCBI Taxonomy" id="2051041"/>
    <lineage>
        <taxon>Bacteria</taxon>
        <taxon>Pseudomonadati</taxon>
        <taxon>Bacteroidota</taxon>
        <taxon>Cytophagia</taxon>
        <taxon>Cytophagales</taxon>
        <taxon>Spirosomataceae</taxon>
        <taxon>Ravibacter</taxon>
    </lineage>
</organism>
<dbReference type="Proteomes" id="UP001501508">
    <property type="component" value="Unassembled WGS sequence"/>
</dbReference>
<sequence>MRILNKEVLDELMGKHADAIAPVNRWIEIVENNDFKNHNELKSLFPSADYVGNGRYVFNIKGNRYRFLVLIVFINGIMQIRFCGTHAEYDKIKDIENL</sequence>
<evidence type="ECO:0000256" key="1">
    <source>
        <dbReference type="SAM" id="Phobius"/>
    </source>
</evidence>
<keyword evidence="3" id="KW-1185">Reference proteome</keyword>
<dbReference type="Pfam" id="PF09907">
    <property type="entry name" value="HigB_toxin"/>
    <property type="match status" value="1"/>
</dbReference>
<name>A0ABP8M2C5_9BACT</name>
<evidence type="ECO:0000313" key="3">
    <source>
        <dbReference type="Proteomes" id="UP001501508"/>
    </source>
</evidence>
<dbReference type="RefSeq" id="WP_345030877.1">
    <property type="nucleotide sequence ID" value="NZ_BAABEY010000029.1"/>
</dbReference>
<protein>
    <submittedName>
        <fullName evidence="2">Type II toxin-antitoxin system HigB family toxin</fullName>
    </submittedName>
</protein>
<dbReference type="EMBL" id="BAABEY010000029">
    <property type="protein sequence ID" value="GAA4443170.1"/>
    <property type="molecule type" value="Genomic_DNA"/>
</dbReference>
<keyword evidence="1" id="KW-1133">Transmembrane helix</keyword>
<feature type="transmembrane region" description="Helical" evidence="1">
    <location>
        <begin position="65"/>
        <end position="82"/>
    </location>
</feature>
<evidence type="ECO:0000313" key="2">
    <source>
        <dbReference type="EMBL" id="GAA4443170.1"/>
    </source>
</evidence>
<reference evidence="3" key="1">
    <citation type="journal article" date="2019" name="Int. J. Syst. Evol. Microbiol.">
        <title>The Global Catalogue of Microorganisms (GCM) 10K type strain sequencing project: providing services to taxonomists for standard genome sequencing and annotation.</title>
        <authorList>
            <consortium name="The Broad Institute Genomics Platform"/>
            <consortium name="The Broad Institute Genome Sequencing Center for Infectious Disease"/>
            <person name="Wu L."/>
            <person name="Ma J."/>
        </authorList>
    </citation>
    <scope>NUCLEOTIDE SEQUENCE [LARGE SCALE GENOMIC DNA]</scope>
    <source>
        <strain evidence="3">JCM 31920</strain>
    </source>
</reference>
<dbReference type="InterPro" id="IPR018669">
    <property type="entry name" value="Toxin_HigB"/>
</dbReference>